<dbReference type="Proteomes" id="UP000682892">
    <property type="component" value="Chromosome 1"/>
</dbReference>
<evidence type="ECO:0000256" key="2">
    <source>
        <dbReference type="ARBA" id="ARBA00022525"/>
    </source>
</evidence>
<evidence type="ECO:0000256" key="12">
    <source>
        <dbReference type="RuleBase" id="RU366078"/>
    </source>
</evidence>
<comment type="domain">
    <text evidence="12">The clip domain consists of 35-55 residues which are 'knitted' together usually by 3 conserved disulfide bonds forming a clip-like compact structure.</text>
</comment>
<feature type="domain" description="Peptidase S1" evidence="13">
    <location>
        <begin position="98"/>
        <end position="357"/>
    </location>
</feature>
<reference evidence="15" key="2">
    <citation type="journal article" date="2007" name="Science">
        <title>Genome sequence of Aedes aegypti, a major arbovirus vector.</title>
        <authorList>
            <person name="Nene V."/>
            <person name="Wortman J.R."/>
            <person name="Lawson D."/>
            <person name="Haas B."/>
            <person name="Kodira C."/>
            <person name="Tu Z.J."/>
            <person name="Loftus B."/>
            <person name="Xi Z."/>
            <person name="Megy K."/>
            <person name="Grabherr M."/>
            <person name="Ren Q."/>
            <person name="Zdobnov E.M."/>
            <person name="Lobo N.F."/>
            <person name="Campbell K.S."/>
            <person name="Brown S.E."/>
            <person name="Bonaldo M.F."/>
            <person name="Zhu J."/>
            <person name="Sinkins S.P."/>
            <person name="Hogenkamp D.G."/>
            <person name="Amedeo P."/>
            <person name="Arensburger P."/>
            <person name="Atkinson P.W."/>
            <person name="Bidwell S."/>
            <person name="Biedler J."/>
            <person name="Birney E."/>
            <person name="Bruggner R.V."/>
            <person name="Costas J."/>
            <person name="Coy M.R."/>
            <person name="Crabtree J."/>
            <person name="Crawford M."/>
            <person name="Debruyn B."/>
            <person name="Decaprio D."/>
            <person name="Eiglmeier K."/>
            <person name="Eisenstadt E."/>
            <person name="El-Dorry H."/>
            <person name="Gelbart W.M."/>
            <person name="Gomes S.L."/>
            <person name="Hammond M."/>
            <person name="Hannick L.I."/>
            <person name="Hogan J.R."/>
            <person name="Holmes M.H."/>
            <person name="Jaffe D."/>
            <person name="Johnston J.S."/>
            <person name="Kennedy R.C."/>
            <person name="Koo H."/>
            <person name="Kravitz S."/>
            <person name="Kriventseva E.V."/>
            <person name="Kulp D."/>
            <person name="Labutti K."/>
            <person name="Lee E."/>
            <person name="Li S."/>
            <person name="Lovin D.D."/>
            <person name="Mao C."/>
            <person name="Mauceli E."/>
            <person name="Menck C.F."/>
            <person name="Miller J.R."/>
            <person name="Montgomery P."/>
            <person name="Mori A."/>
            <person name="Nascimento A.L."/>
            <person name="Naveira H.F."/>
            <person name="Nusbaum C."/>
            <person name="O'leary S."/>
            <person name="Orvis J."/>
            <person name="Pertea M."/>
            <person name="Quesneville H."/>
            <person name="Reidenbach K.R."/>
            <person name="Rogers Y.H."/>
            <person name="Roth C.W."/>
            <person name="Schneider J.R."/>
            <person name="Schatz M."/>
            <person name="Shumway M."/>
            <person name="Stanke M."/>
            <person name="Stinson E.O."/>
            <person name="Tubio J.M."/>
            <person name="Vanzee J.P."/>
            <person name="Verjovski-Almeida S."/>
            <person name="Werner D."/>
            <person name="White O."/>
            <person name="Wyder S."/>
            <person name="Zeng Q."/>
            <person name="Zhao Q."/>
            <person name="Zhao Y."/>
            <person name="Hill C.A."/>
            <person name="Raikhel A.S."/>
            <person name="Soares M.B."/>
            <person name="Knudson D.L."/>
            <person name="Lee N.H."/>
            <person name="Galagan J."/>
            <person name="Salzberg S.L."/>
            <person name="Paulsen I.T."/>
            <person name="Dimopoulos G."/>
            <person name="Collins F.H."/>
            <person name="Birren B."/>
            <person name="Fraser-Liggett C.M."/>
            <person name="Severson D.W."/>
        </authorList>
    </citation>
    <scope>NUCLEOTIDE SEQUENCE [LARGE SCALE GENOMIC DNA]</scope>
    <source>
        <strain evidence="15">Liverpool</strain>
    </source>
</reference>
<evidence type="ECO:0000256" key="8">
    <source>
        <dbReference type="ARBA" id="ARBA00022859"/>
    </source>
</evidence>
<dbReference type="InterPro" id="IPR038565">
    <property type="entry name" value="CLIP_sf"/>
</dbReference>
<organism evidence="15 16">
    <name type="scientific">Aedes aegypti</name>
    <name type="common">Yellowfever mosquito</name>
    <name type="synonym">Culex aegypti</name>
    <dbReference type="NCBI Taxonomy" id="7159"/>
    <lineage>
        <taxon>Eukaryota</taxon>
        <taxon>Metazoa</taxon>
        <taxon>Ecdysozoa</taxon>
        <taxon>Arthropoda</taxon>
        <taxon>Hexapoda</taxon>
        <taxon>Insecta</taxon>
        <taxon>Pterygota</taxon>
        <taxon>Neoptera</taxon>
        <taxon>Endopterygota</taxon>
        <taxon>Diptera</taxon>
        <taxon>Nematocera</taxon>
        <taxon>Culicoidea</taxon>
        <taxon>Culicidae</taxon>
        <taxon>Culicinae</taxon>
        <taxon>Aedini</taxon>
        <taxon>Aedes</taxon>
        <taxon>Stegomyia</taxon>
    </lineage>
</organism>
<dbReference type="InterPro" id="IPR018114">
    <property type="entry name" value="TRYPSIN_HIS"/>
</dbReference>
<evidence type="ECO:0000256" key="6">
    <source>
        <dbReference type="ARBA" id="ARBA00022801"/>
    </source>
</evidence>
<dbReference type="PANTHER" id="PTHR24256">
    <property type="entry name" value="TRYPTASE-RELATED"/>
    <property type="match status" value="1"/>
</dbReference>
<accession>Q17FW5</accession>
<keyword evidence="8" id="KW-0391">Immunity</keyword>
<dbReference type="MEROPS" id="S01.A61"/>
<evidence type="ECO:0000313" key="15">
    <source>
        <dbReference type="EMBL" id="EAT45509.2"/>
    </source>
</evidence>
<dbReference type="InterPro" id="IPR022700">
    <property type="entry name" value="CLIP"/>
</dbReference>
<dbReference type="GO" id="GO:0006508">
    <property type="term" value="P:proteolysis"/>
    <property type="evidence" value="ECO:0007669"/>
    <property type="project" value="UniProtKB-KW"/>
</dbReference>
<sequence length="358" mass="40224">MTTILNLLISILIIIEFSDCEGIPCTTPTNLTGRCVPLEKCFNLYTVKQLHRSLPVSQENYIRNATCKLDDSTMGVCCSIEKVFELPKECGVSSSSRIAHGNRTEVFEFPWMALLIYRNRDSNELEGNCGGSLINERYVITAAHCLTRVSRDRSPRKLEFVRLGEHTISTNPDCVNYTEAGGYFEQDCAGPVEDVRVESYMVHSDYNGTFGGDDIGLVRLAESIVFKPHIKPICLPMSVDLKDTLLPQYQVAGWGYTDSLEKSDVLQKALLPRVDQKQCQARFEPYRKKYNIAISEKHIWGDSGGPLMWQADYEGGLPRCTLFGVVSFGVQTCGTMDFPGVYMRVGAYLEWILDNMEA</sequence>
<dbReference type="GO" id="GO:0004252">
    <property type="term" value="F:serine-type endopeptidase activity"/>
    <property type="evidence" value="ECO:0007669"/>
    <property type="project" value="UniProtKB-UniRule"/>
</dbReference>
<evidence type="ECO:0000259" key="14">
    <source>
        <dbReference type="PROSITE" id="PS51888"/>
    </source>
</evidence>
<keyword evidence="10" id="KW-0325">Glycoprotein</keyword>
<dbReference type="EC" id="3.4.21.-" evidence="12"/>
<keyword evidence="6 12" id="KW-0378">Hydrolase</keyword>
<dbReference type="InterPro" id="IPR043504">
    <property type="entry name" value="Peptidase_S1_PA_chymotrypsin"/>
</dbReference>
<proteinExistence type="inferred from homology"/>
<comment type="subcellular location">
    <subcellularLocation>
        <location evidence="1 12">Secreted</location>
    </subcellularLocation>
</comment>
<evidence type="ECO:0000256" key="10">
    <source>
        <dbReference type="ARBA" id="ARBA00023180"/>
    </source>
</evidence>
<evidence type="ECO:0000313" key="16">
    <source>
        <dbReference type="Proteomes" id="UP000682892"/>
    </source>
</evidence>
<dbReference type="VEuPathDB" id="VectorBase:AAEL025028"/>
<feature type="domain" description="Clip" evidence="14">
    <location>
        <begin position="24"/>
        <end position="78"/>
    </location>
</feature>
<dbReference type="Pfam" id="PF00089">
    <property type="entry name" value="Trypsin"/>
    <property type="match status" value="1"/>
</dbReference>
<evidence type="ECO:0000256" key="9">
    <source>
        <dbReference type="ARBA" id="ARBA00023157"/>
    </source>
</evidence>
<keyword evidence="7 12" id="KW-0720">Serine protease</keyword>
<dbReference type="Pfam" id="PF12032">
    <property type="entry name" value="CLIP"/>
    <property type="match status" value="1"/>
</dbReference>
<protein>
    <recommendedName>
        <fullName evidence="12">CLIP domain-containing serine protease</fullName>
        <ecNumber evidence="12">3.4.21.-</ecNumber>
    </recommendedName>
</protein>
<dbReference type="PROSITE" id="PS50240">
    <property type="entry name" value="TRYPSIN_DOM"/>
    <property type="match status" value="1"/>
</dbReference>
<dbReference type="InterPro" id="IPR051487">
    <property type="entry name" value="Ser/Thr_Proteases_Immune/Dev"/>
</dbReference>
<dbReference type="CDD" id="cd00190">
    <property type="entry name" value="Tryp_SPc"/>
    <property type="match status" value="1"/>
</dbReference>
<reference evidence="15" key="1">
    <citation type="submission" date="2005-10" db="EMBL/GenBank/DDBJ databases">
        <authorList>
            <person name="Loftus B.J."/>
            <person name="Nene V.M."/>
            <person name="Hannick L.I."/>
            <person name="Bidwell S."/>
            <person name="Haas B."/>
            <person name="Amedeo P."/>
            <person name="Orvis J."/>
            <person name="Wortman J.R."/>
            <person name="White O.R."/>
            <person name="Salzberg S."/>
            <person name="Shumway M."/>
            <person name="Koo H."/>
            <person name="Zhao Y."/>
            <person name="Holmes M."/>
            <person name="Miller J."/>
            <person name="Schatz M."/>
            <person name="Pop M."/>
            <person name="Pai G."/>
            <person name="Utterback T."/>
            <person name="Rogers Y.-H."/>
            <person name="Kravitz S."/>
            <person name="Fraser C.M."/>
        </authorList>
    </citation>
    <scope>NUCLEOTIDE SEQUENCE</scope>
    <source>
        <strain evidence="15">Liverpool</strain>
    </source>
</reference>
<evidence type="ECO:0000256" key="7">
    <source>
        <dbReference type="ARBA" id="ARBA00022825"/>
    </source>
</evidence>
<dbReference type="Gene3D" id="3.30.1640.30">
    <property type="match status" value="1"/>
</dbReference>
<dbReference type="PRINTS" id="PR00722">
    <property type="entry name" value="CHYMOTRYPSIN"/>
</dbReference>
<dbReference type="SUPFAM" id="SSF50494">
    <property type="entry name" value="Trypsin-like serine proteases"/>
    <property type="match status" value="1"/>
</dbReference>
<keyword evidence="9" id="KW-1015">Disulfide bond</keyword>
<dbReference type="HOGENOM" id="CLU_006842_0_3_1"/>
<evidence type="ECO:0000256" key="1">
    <source>
        <dbReference type="ARBA" id="ARBA00004613"/>
    </source>
</evidence>
<keyword evidence="3" id="KW-0399">Innate immunity</keyword>
<dbReference type="FunFam" id="2.40.10.10:FF:000028">
    <property type="entry name" value="Serine protease easter"/>
    <property type="match status" value="1"/>
</dbReference>
<evidence type="ECO:0000256" key="4">
    <source>
        <dbReference type="ARBA" id="ARBA00022670"/>
    </source>
</evidence>
<reference evidence="15" key="3">
    <citation type="submission" date="2012-09" db="EMBL/GenBank/DDBJ databases">
        <authorList>
            <consortium name="VectorBase"/>
        </authorList>
    </citation>
    <scope>NUCLEOTIDE SEQUENCE</scope>
    <source>
        <strain evidence="15">Liverpool</strain>
    </source>
</reference>
<feature type="chain" id="PRO_5014307868" description="CLIP domain-containing serine protease" evidence="12">
    <location>
        <begin position="23"/>
        <end position="358"/>
    </location>
</feature>
<dbReference type="Gene3D" id="2.40.10.10">
    <property type="entry name" value="Trypsin-like serine proteases"/>
    <property type="match status" value="2"/>
</dbReference>
<name>Q17FW5_AEDAE</name>
<dbReference type="eggNOG" id="KOG3627">
    <property type="taxonomic scope" value="Eukaryota"/>
</dbReference>
<feature type="signal peptide" evidence="12">
    <location>
        <begin position="1"/>
        <end position="22"/>
    </location>
</feature>
<gene>
    <name evidence="15" type="ORF">AAEL801266</name>
    <name evidence="15" type="ORF">AaeL_AAEL003219</name>
</gene>
<dbReference type="AlphaFoldDB" id="Q17FW5"/>
<comment type="similarity">
    <text evidence="11 12">Belongs to the peptidase S1 family. CLIP subfamily.</text>
</comment>
<dbReference type="InterPro" id="IPR001314">
    <property type="entry name" value="Peptidase_S1A"/>
</dbReference>
<evidence type="ECO:0000256" key="3">
    <source>
        <dbReference type="ARBA" id="ARBA00022588"/>
    </source>
</evidence>
<evidence type="ECO:0000256" key="5">
    <source>
        <dbReference type="ARBA" id="ARBA00022729"/>
    </source>
</evidence>
<dbReference type="PROSITE" id="PS00134">
    <property type="entry name" value="TRYPSIN_HIS"/>
    <property type="match status" value="1"/>
</dbReference>
<dbReference type="SMART" id="SM00680">
    <property type="entry name" value="CLIP"/>
    <property type="match status" value="1"/>
</dbReference>
<dbReference type="SMART" id="SM00020">
    <property type="entry name" value="Tryp_SPc"/>
    <property type="match status" value="1"/>
</dbReference>
<dbReference type="InterPro" id="IPR001254">
    <property type="entry name" value="Trypsin_dom"/>
</dbReference>
<keyword evidence="2 12" id="KW-0964">Secreted</keyword>
<evidence type="ECO:0000259" key="13">
    <source>
        <dbReference type="PROSITE" id="PS50240"/>
    </source>
</evidence>
<dbReference type="PaxDb" id="7159-AAEL003219-PA"/>
<dbReference type="PhylomeDB" id="Q17FW5"/>
<keyword evidence="5 12" id="KW-0732">Signal</keyword>
<evidence type="ECO:0000256" key="11">
    <source>
        <dbReference type="ARBA" id="ARBA00024195"/>
    </source>
</evidence>
<dbReference type="PROSITE" id="PS51888">
    <property type="entry name" value="CLIP"/>
    <property type="match status" value="1"/>
</dbReference>
<keyword evidence="4 12" id="KW-0645">Protease</keyword>
<dbReference type="GO" id="GO:0005576">
    <property type="term" value="C:extracellular region"/>
    <property type="evidence" value="ECO:0007669"/>
    <property type="project" value="UniProtKB-SubCell"/>
</dbReference>
<dbReference type="GO" id="GO:0045087">
    <property type="term" value="P:innate immune response"/>
    <property type="evidence" value="ECO:0007669"/>
    <property type="project" value="UniProtKB-KW"/>
</dbReference>
<dbReference type="STRING" id="7159.Q17FW5"/>
<dbReference type="InterPro" id="IPR009003">
    <property type="entry name" value="Peptidase_S1_PA"/>
</dbReference>
<dbReference type="EMBL" id="CH477267">
    <property type="protein sequence ID" value="EAT45509.2"/>
    <property type="molecule type" value="Genomic_DNA"/>
</dbReference>